<keyword evidence="2" id="KW-1003">Cell membrane</keyword>
<proteinExistence type="predicted"/>
<keyword evidence="5" id="KW-0812">Transmembrane</keyword>
<dbReference type="InterPro" id="IPR052029">
    <property type="entry name" value="PpiD_chaperone"/>
</dbReference>
<keyword evidence="4" id="KW-0143">Chaperone</keyword>
<dbReference type="SUPFAM" id="SSF109998">
    <property type="entry name" value="Triger factor/SurA peptide-binding domain-like"/>
    <property type="match status" value="1"/>
</dbReference>
<dbReference type="PANTHER" id="PTHR47529">
    <property type="entry name" value="PEPTIDYL-PROLYL CIS-TRANS ISOMERASE D"/>
    <property type="match status" value="1"/>
</dbReference>
<evidence type="ECO:0008006" key="7">
    <source>
        <dbReference type="Google" id="ProtNLM"/>
    </source>
</evidence>
<organism evidence="6">
    <name type="scientific">marine metagenome</name>
    <dbReference type="NCBI Taxonomy" id="408172"/>
    <lineage>
        <taxon>unclassified sequences</taxon>
        <taxon>metagenomes</taxon>
        <taxon>ecological metagenomes</taxon>
    </lineage>
</organism>
<dbReference type="GO" id="GO:0005886">
    <property type="term" value="C:plasma membrane"/>
    <property type="evidence" value="ECO:0007669"/>
    <property type="project" value="UniProtKB-SubCell"/>
</dbReference>
<evidence type="ECO:0000313" key="6">
    <source>
        <dbReference type="EMBL" id="SVE36439.1"/>
    </source>
</evidence>
<feature type="transmembrane region" description="Helical" evidence="5">
    <location>
        <begin position="12"/>
        <end position="30"/>
    </location>
</feature>
<evidence type="ECO:0000256" key="2">
    <source>
        <dbReference type="ARBA" id="ARBA00022475"/>
    </source>
</evidence>
<reference evidence="6" key="1">
    <citation type="submission" date="2018-05" db="EMBL/GenBank/DDBJ databases">
        <authorList>
            <person name="Lanie J.A."/>
            <person name="Ng W.-L."/>
            <person name="Kazmierczak K.M."/>
            <person name="Andrzejewski T.M."/>
            <person name="Davidsen T.M."/>
            <person name="Wayne K.J."/>
            <person name="Tettelin H."/>
            <person name="Glass J.I."/>
            <person name="Rusch D."/>
            <person name="Podicherti R."/>
            <person name="Tsui H.-C.T."/>
            <person name="Winkler M.E."/>
        </authorList>
    </citation>
    <scope>NUCLEOTIDE SEQUENCE</scope>
</reference>
<dbReference type="InterPro" id="IPR027304">
    <property type="entry name" value="Trigger_fact/SurA_dom_sf"/>
</dbReference>
<dbReference type="Gene3D" id="1.10.4030.10">
    <property type="entry name" value="Porin chaperone SurA, peptide-binding domain"/>
    <property type="match status" value="1"/>
</dbReference>
<keyword evidence="3 5" id="KW-0472">Membrane</keyword>
<gene>
    <name evidence="6" type="ORF">METZ01_LOCUS489293</name>
</gene>
<accession>A0A383CWQ6</accession>
<evidence type="ECO:0000256" key="5">
    <source>
        <dbReference type="SAM" id="Phobius"/>
    </source>
</evidence>
<keyword evidence="5" id="KW-1133">Transmembrane helix</keyword>
<evidence type="ECO:0000256" key="4">
    <source>
        <dbReference type="ARBA" id="ARBA00023186"/>
    </source>
</evidence>
<evidence type="ECO:0000256" key="1">
    <source>
        <dbReference type="ARBA" id="ARBA00004236"/>
    </source>
</evidence>
<sequence length="145" mass="16185">MLQTIRDRLTGWIATIIIVVIGLALVISFGNMNTSSVGNTFAARVNGYEIPAFEFRDVLQNQEQQWQAAYGVEIPDSLRIEIAKEVLESLVRQRLLKQYSEYNGYGVSDRVVADYIRAVPAFQLGGEFSTASYESLLSSQGLTRT</sequence>
<dbReference type="AlphaFoldDB" id="A0A383CWQ6"/>
<protein>
    <recommendedName>
        <fullName evidence="7">PpiC domain-containing protein</fullName>
    </recommendedName>
</protein>
<dbReference type="Pfam" id="PF13624">
    <property type="entry name" value="SurA_N_3"/>
    <property type="match status" value="1"/>
</dbReference>
<name>A0A383CWQ6_9ZZZZ</name>
<feature type="non-terminal residue" evidence="6">
    <location>
        <position position="145"/>
    </location>
</feature>
<comment type="subcellular location">
    <subcellularLocation>
        <location evidence="1">Cell membrane</location>
    </subcellularLocation>
</comment>
<evidence type="ECO:0000256" key="3">
    <source>
        <dbReference type="ARBA" id="ARBA00023136"/>
    </source>
</evidence>
<dbReference type="PANTHER" id="PTHR47529:SF1">
    <property type="entry name" value="PERIPLASMIC CHAPERONE PPID"/>
    <property type="match status" value="1"/>
</dbReference>
<dbReference type="EMBL" id="UINC01212215">
    <property type="protein sequence ID" value="SVE36439.1"/>
    <property type="molecule type" value="Genomic_DNA"/>
</dbReference>